<gene>
    <name evidence="1" type="ORF">HPB49_008497</name>
</gene>
<comment type="caution">
    <text evidence="1">The sequence shown here is derived from an EMBL/GenBank/DDBJ whole genome shotgun (WGS) entry which is preliminary data.</text>
</comment>
<evidence type="ECO:0000313" key="1">
    <source>
        <dbReference type="EMBL" id="KAH7979148.1"/>
    </source>
</evidence>
<dbReference type="EMBL" id="CM023470">
    <property type="protein sequence ID" value="KAH7979148.1"/>
    <property type="molecule type" value="Genomic_DNA"/>
</dbReference>
<keyword evidence="2" id="KW-1185">Reference proteome</keyword>
<accession>A0ACB8DXP5</accession>
<name>A0ACB8DXP5_DERSI</name>
<protein>
    <submittedName>
        <fullName evidence="1">Uncharacterized protein</fullName>
    </submittedName>
</protein>
<proteinExistence type="predicted"/>
<sequence>MARVVGHLLQESLIEPCVDTDPRAFHLSIEHRTQTKDNVILEAVQVLKLHNGGVKCATITAGKDVVEKYHLKHMWMSPNAAIRNAFGGDVFRKPIACRNIPPLMNQWRRSIIIARYVFGDQYNSQDFVVRGTGTLQIKYSPSIGAPCNLDSELEETTARSASDRDKMASQVKELEDGHARLKHDNQALEDRIGALGIPRGRNQSLMKANSRHIAPTRAYSREPWEILLARPELEAQSGLLDQPQKEARITGVLE</sequence>
<evidence type="ECO:0000313" key="2">
    <source>
        <dbReference type="Proteomes" id="UP000821865"/>
    </source>
</evidence>
<dbReference type="Proteomes" id="UP000821865">
    <property type="component" value="Chromosome 1"/>
</dbReference>
<organism evidence="1 2">
    <name type="scientific">Dermacentor silvarum</name>
    <name type="common">Tick</name>
    <dbReference type="NCBI Taxonomy" id="543639"/>
    <lineage>
        <taxon>Eukaryota</taxon>
        <taxon>Metazoa</taxon>
        <taxon>Ecdysozoa</taxon>
        <taxon>Arthropoda</taxon>
        <taxon>Chelicerata</taxon>
        <taxon>Arachnida</taxon>
        <taxon>Acari</taxon>
        <taxon>Parasitiformes</taxon>
        <taxon>Ixodida</taxon>
        <taxon>Ixodoidea</taxon>
        <taxon>Ixodidae</taxon>
        <taxon>Rhipicephalinae</taxon>
        <taxon>Dermacentor</taxon>
    </lineage>
</organism>
<reference evidence="1" key="1">
    <citation type="submission" date="2020-05" db="EMBL/GenBank/DDBJ databases">
        <title>Large-scale comparative analyses of tick genomes elucidate their genetic diversity and vector capacities.</title>
        <authorList>
            <person name="Jia N."/>
            <person name="Wang J."/>
            <person name="Shi W."/>
            <person name="Du L."/>
            <person name="Sun Y."/>
            <person name="Zhan W."/>
            <person name="Jiang J."/>
            <person name="Wang Q."/>
            <person name="Zhang B."/>
            <person name="Ji P."/>
            <person name="Sakyi L.B."/>
            <person name="Cui X."/>
            <person name="Yuan T."/>
            <person name="Jiang B."/>
            <person name="Yang W."/>
            <person name="Lam T.T.-Y."/>
            <person name="Chang Q."/>
            <person name="Ding S."/>
            <person name="Wang X."/>
            <person name="Zhu J."/>
            <person name="Ruan X."/>
            <person name="Zhao L."/>
            <person name="Wei J."/>
            <person name="Que T."/>
            <person name="Du C."/>
            <person name="Cheng J."/>
            <person name="Dai P."/>
            <person name="Han X."/>
            <person name="Huang E."/>
            <person name="Gao Y."/>
            <person name="Liu J."/>
            <person name="Shao H."/>
            <person name="Ye R."/>
            <person name="Li L."/>
            <person name="Wei W."/>
            <person name="Wang X."/>
            <person name="Wang C."/>
            <person name="Yang T."/>
            <person name="Huo Q."/>
            <person name="Li W."/>
            <person name="Guo W."/>
            <person name="Chen H."/>
            <person name="Zhou L."/>
            <person name="Ni X."/>
            <person name="Tian J."/>
            <person name="Zhou Y."/>
            <person name="Sheng Y."/>
            <person name="Liu T."/>
            <person name="Pan Y."/>
            <person name="Xia L."/>
            <person name="Li J."/>
            <person name="Zhao F."/>
            <person name="Cao W."/>
        </authorList>
    </citation>
    <scope>NUCLEOTIDE SEQUENCE</scope>
    <source>
        <strain evidence="1">Dsil-2018</strain>
    </source>
</reference>